<feature type="transmembrane region" description="Helical" evidence="6">
    <location>
        <begin position="122"/>
        <end position="142"/>
    </location>
</feature>
<dbReference type="GO" id="GO:0005886">
    <property type="term" value="C:plasma membrane"/>
    <property type="evidence" value="ECO:0007669"/>
    <property type="project" value="UniProtKB-SubCell"/>
</dbReference>
<dbReference type="Proteomes" id="UP001333710">
    <property type="component" value="Chromosome"/>
</dbReference>
<evidence type="ECO:0000256" key="5">
    <source>
        <dbReference type="ARBA" id="ARBA00023136"/>
    </source>
</evidence>
<sequence>MGPGRFVAAFKKSVAFYVNDLILNVIALGDVILLAFFLGAEDLGIYFICSRIAVLMNVFLTLVSSHNSPALAKLIVNGEHSVSIEIMSLTSKMLSFISVPLVFLVIVFSADLLLFWDVDERYGLVLEILFLGRFFNVLTGNVGKYLIYSEKRRIEVLNNTISFTLMILLIAGLVPWYGIIGAAVANSLGLIVLNIVKYVEFKTFFSSGYIGITQIYYTVLLAFSYCLFKLVGDSLNPVVLSLVFLVFYLGLTVSIAKRDIINYLNLINAHKKTVLVE</sequence>
<accession>A0AA48HQ90</accession>
<evidence type="ECO:0008006" key="9">
    <source>
        <dbReference type="Google" id="ProtNLM"/>
    </source>
</evidence>
<keyword evidence="3 6" id="KW-0812">Transmembrane</keyword>
<evidence type="ECO:0000256" key="4">
    <source>
        <dbReference type="ARBA" id="ARBA00022989"/>
    </source>
</evidence>
<feature type="transmembrane region" description="Helical" evidence="6">
    <location>
        <begin position="21"/>
        <end position="39"/>
    </location>
</feature>
<comment type="subcellular location">
    <subcellularLocation>
        <location evidence="1">Cell membrane</location>
        <topology evidence="1">Multi-pass membrane protein</topology>
    </subcellularLocation>
</comment>
<evidence type="ECO:0000313" key="7">
    <source>
        <dbReference type="EMBL" id="BDX07672.1"/>
    </source>
</evidence>
<dbReference type="KEGG" id="pmaw:MACH26_31930"/>
<evidence type="ECO:0000313" key="8">
    <source>
        <dbReference type="Proteomes" id="UP001333710"/>
    </source>
</evidence>
<keyword evidence="8" id="KW-1185">Reference proteome</keyword>
<dbReference type="InterPro" id="IPR050833">
    <property type="entry name" value="Poly_Biosynth_Transport"/>
</dbReference>
<keyword evidence="5 6" id="KW-0472">Membrane</keyword>
<feature type="transmembrane region" description="Helical" evidence="6">
    <location>
        <begin position="238"/>
        <end position="256"/>
    </location>
</feature>
<evidence type="ECO:0000256" key="1">
    <source>
        <dbReference type="ARBA" id="ARBA00004651"/>
    </source>
</evidence>
<name>A0AA48HQ90_9ALTE</name>
<feature type="transmembrane region" description="Helical" evidence="6">
    <location>
        <begin position="45"/>
        <end position="63"/>
    </location>
</feature>
<protein>
    <recommendedName>
        <fullName evidence="9">Polysaccharide biosynthesis protein C-terminal domain-containing protein</fullName>
    </recommendedName>
</protein>
<proteinExistence type="predicted"/>
<keyword evidence="2" id="KW-1003">Cell membrane</keyword>
<keyword evidence="4 6" id="KW-1133">Transmembrane helix</keyword>
<feature type="transmembrane region" description="Helical" evidence="6">
    <location>
        <begin position="208"/>
        <end position="232"/>
    </location>
</feature>
<reference evidence="7" key="1">
    <citation type="submission" date="2023-01" db="EMBL/GenBank/DDBJ databases">
        <title>Complete genome sequence of Planctobacterium marinum strain Dej080120_11.</title>
        <authorList>
            <person name="Ueki S."/>
            <person name="Maruyama F."/>
        </authorList>
    </citation>
    <scope>NUCLEOTIDE SEQUENCE</scope>
    <source>
        <strain evidence="7">Dej080120_11</strain>
    </source>
</reference>
<dbReference type="EMBL" id="AP027272">
    <property type="protein sequence ID" value="BDX07672.1"/>
    <property type="molecule type" value="Genomic_DNA"/>
</dbReference>
<dbReference type="AlphaFoldDB" id="A0AA48HQ90"/>
<dbReference type="PANTHER" id="PTHR30250:SF11">
    <property type="entry name" value="O-ANTIGEN TRANSPORTER-RELATED"/>
    <property type="match status" value="1"/>
</dbReference>
<organism evidence="7 8">
    <name type="scientific">Planctobacterium marinum</name>
    <dbReference type="NCBI Taxonomy" id="1631968"/>
    <lineage>
        <taxon>Bacteria</taxon>
        <taxon>Pseudomonadati</taxon>
        <taxon>Pseudomonadota</taxon>
        <taxon>Gammaproteobacteria</taxon>
        <taxon>Alteromonadales</taxon>
        <taxon>Alteromonadaceae</taxon>
        <taxon>Planctobacterium</taxon>
    </lineage>
</organism>
<feature type="transmembrane region" description="Helical" evidence="6">
    <location>
        <begin position="93"/>
        <end position="116"/>
    </location>
</feature>
<evidence type="ECO:0000256" key="2">
    <source>
        <dbReference type="ARBA" id="ARBA00022475"/>
    </source>
</evidence>
<evidence type="ECO:0000256" key="6">
    <source>
        <dbReference type="SAM" id="Phobius"/>
    </source>
</evidence>
<dbReference type="PANTHER" id="PTHR30250">
    <property type="entry name" value="PST FAMILY PREDICTED COLANIC ACID TRANSPORTER"/>
    <property type="match status" value="1"/>
</dbReference>
<gene>
    <name evidence="7" type="ORF">MACH26_31930</name>
</gene>
<evidence type="ECO:0000256" key="3">
    <source>
        <dbReference type="ARBA" id="ARBA00022692"/>
    </source>
</evidence>